<dbReference type="InterPro" id="IPR001638">
    <property type="entry name" value="Solute-binding_3/MltF_N"/>
</dbReference>
<dbReference type="AlphaFoldDB" id="A0A0T9KT48"/>
<dbReference type="PANTHER" id="PTHR35936:SF17">
    <property type="entry name" value="ARGININE-BINDING EXTRACELLULAR PROTEIN ARTP"/>
    <property type="match status" value="1"/>
</dbReference>
<dbReference type="Proteomes" id="UP000045824">
    <property type="component" value="Unassembled WGS sequence"/>
</dbReference>
<feature type="signal peptide" evidence="3">
    <location>
        <begin position="1"/>
        <end position="29"/>
    </location>
</feature>
<sequence>MKLNKTLSLSGILSASLLLNAAWSFNASAQSLLDKAQSQQPLIAGIANEQPYGYIGTDGKATGANVEVLRAILKPLGITQIETPIVDFGALVPGLAAKRFDVIGAGLFINPARCKVIGFSNPVTRSGGAFIVKKGNPLNLHSLKDVAANNKARLGTQNGTNQITEAKDSGIAAGNVVLFDKDSEALAALKAGRVDAAYFPDAEILSLLKKSNDPTVERALPFQQIPDAHGNPSYNYHAFGLPRNDPEFIQAFNAELAKLRASGELLKILQKYGYTENELPPVEVQASQICEPQA</sequence>
<reference evidence="6 8" key="2">
    <citation type="submission" date="2017-05" db="EMBL/GenBank/DDBJ databases">
        <title>Whole genome sequencing of Yersinia kristensenii.</title>
        <authorList>
            <person name="Campioni F."/>
        </authorList>
    </citation>
    <scope>NUCLEOTIDE SEQUENCE [LARGE SCALE GENOMIC DNA]</scope>
    <source>
        <strain evidence="6 8">CFSAN060538</strain>
    </source>
</reference>
<dbReference type="SUPFAM" id="SSF53850">
    <property type="entry name" value="Periplasmic binding protein-like II"/>
    <property type="match status" value="1"/>
</dbReference>
<accession>A0A0T9KT48</accession>
<dbReference type="PANTHER" id="PTHR35936">
    <property type="entry name" value="MEMBRANE-BOUND LYTIC MUREIN TRANSGLYCOSYLASE F"/>
    <property type="match status" value="1"/>
</dbReference>
<dbReference type="GO" id="GO:0033294">
    <property type="term" value="F:ectoine binding"/>
    <property type="evidence" value="ECO:0007669"/>
    <property type="project" value="InterPro"/>
</dbReference>
<dbReference type="NCBIfam" id="TIGR02995">
    <property type="entry name" value="ectoine_ehuB"/>
    <property type="match status" value="1"/>
</dbReference>
<name>A0A0T9KT48_YERKR</name>
<dbReference type="SMART" id="SM00062">
    <property type="entry name" value="PBPb"/>
    <property type="match status" value="1"/>
</dbReference>
<evidence type="ECO:0000256" key="3">
    <source>
        <dbReference type="SAM" id="SignalP"/>
    </source>
</evidence>
<evidence type="ECO:0000256" key="2">
    <source>
        <dbReference type="ARBA" id="ARBA00022729"/>
    </source>
</evidence>
<dbReference type="EMBL" id="NHOG01000009">
    <property type="protein sequence ID" value="OVZ81034.1"/>
    <property type="molecule type" value="Genomic_DNA"/>
</dbReference>
<evidence type="ECO:0000259" key="4">
    <source>
        <dbReference type="SMART" id="SM00062"/>
    </source>
</evidence>
<keyword evidence="2 3" id="KW-0732">Signal</keyword>
<protein>
    <submittedName>
        <fullName evidence="5">Cystine transporter subunit</fullName>
    </submittedName>
    <submittedName>
        <fullName evidence="6">Ectoine/hydroxyectoine ABC transporter substrate-binding protein EhuB</fullName>
    </submittedName>
</protein>
<dbReference type="Pfam" id="PF00497">
    <property type="entry name" value="SBP_bac_3"/>
    <property type="match status" value="1"/>
</dbReference>
<evidence type="ECO:0000256" key="1">
    <source>
        <dbReference type="ARBA" id="ARBA00010333"/>
    </source>
</evidence>
<dbReference type="Gene3D" id="3.40.190.10">
    <property type="entry name" value="Periplasmic binding protein-like II"/>
    <property type="match status" value="2"/>
</dbReference>
<dbReference type="RefSeq" id="WP_049562829.1">
    <property type="nucleotide sequence ID" value="NZ_CABHXR010000061.1"/>
</dbReference>
<keyword evidence="8" id="KW-1185">Reference proteome</keyword>
<reference evidence="5 7" key="1">
    <citation type="submission" date="2015-03" db="EMBL/GenBank/DDBJ databases">
        <authorList>
            <person name="Murphy D."/>
        </authorList>
    </citation>
    <scope>NUCLEOTIDE SEQUENCE [LARGE SCALE GENOMIC DNA]</scope>
    <source>
        <strain evidence="5 7">FCF326</strain>
    </source>
</reference>
<dbReference type="CDD" id="cd01002">
    <property type="entry name" value="PBP2_Ehub_like"/>
    <property type="match status" value="1"/>
</dbReference>
<dbReference type="Proteomes" id="UP000195840">
    <property type="component" value="Unassembled WGS sequence"/>
</dbReference>
<evidence type="ECO:0000313" key="7">
    <source>
        <dbReference type="Proteomes" id="UP000045824"/>
    </source>
</evidence>
<evidence type="ECO:0000313" key="5">
    <source>
        <dbReference type="EMBL" id="CNE27152.1"/>
    </source>
</evidence>
<evidence type="ECO:0000313" key="6">
    <source>
        <dbReference type="EMBL" id="OVZ81034.1"/>
    </source>
</evidence>
<organism evidence="5 7">
    <name type="scientific">Yersinia kristensenii</name>
    <dbReference type="NCBI Taxonomy" id="28152"/>
    <lineage>
        <taxon>Bacteria</taxon>
        <taxon>Pseudomonadati</taxon>
        <taxon>Pseudomonadota</taxon>
        <taxon>Gammaproteobacteria</taxon>
        <taxon>Enterobacterales</taxon>
        <taxon>Yersiniaceae</taxon>
        <taxon>Yersinia</taxon>
    </lineage>
</organism>
<dbReference type="GO" id="GO:0051470">
    <property type="term" value="P:ectoine transmembrane transport"/>
    <property type="evidence" value="ECO:0007669"/>
    <property type="project" value="InterPro"/>
</dbReference>
<dbReference type="EMBL" id="CPYI01000002">
    <property type="protein sequence ID" value="CNE27152.1"/>
    <property type="molecule type" value="Genomic_DNA"/>
</dbReference>
<evidence type="ECO:0000313" key="8">
    <source>
        <dbReference type="Proteomes" id="UP000195840"/>
    </source>
</evidence>
<dbReference type="InterPro" id="IPR014337">
    <property type="entry name" value="Ectoine_EhuB"/>
</dbReference>
<comment type="similarity">
    <text evidence="1">Belongs to the bacterial solute-binding protein 3 family.</text>
</comment>
<feature type="domain" description="Solute-binding protein family 3/N-terminal" evidence="4">
    <location>
        <begin position="41"/>
        <end position="276"/>
    </location>
</feature>
<feature type="chain" id="PRO_5044547069" evidence="3">
    <location>
        <begin position="30"/>
        <end position="294"/>
    </location>
</feature>
<gene>
    <name evidence="5" type="primary">fliY_2</name>
    <name evidence="6" type="ORF">CBW52_07970</name>
    <name evidence="5" type="ORF">ERS008491_00849</name>
</gene>
<proteinExistence type="inferred from homology"/>